<feature type="compositionally biased region" description="Acidic residues" evidence="1">
    <location>
        <begin position="524"/>
        <end position="535"/>
    </location>
</feature>
<feature type="compositionally biased region" description="Polar residues" evidence="1">
    <location>
        <begin position="204"/>
        <end position="222"/>
    </location>
</feature>
<evidence type="ECO:0000259" key="2">
    <source>
        <dbReference type="Pfam" id="PF26118"/>
    </source>
</evidence>
<name>A0ABR4KV79_9EURO</name>
<feature type="compositionally biased region" description="Basic and acidic residues" evidence="1">
    <location>
        <begin position="624"/>
        <end position="641"/>
    </location>
</feature>
<feature type="region of interest" description="Disordered" evidence="1">
    <location>
        <begin position="515"/>
        <end position="535"/>
    </location>
</feature>
<feature type="region of interest" description="Disordered" evidence="1">
    <location>
        <begin position="883"/>
        <end position="910"/>
    </location>
</feature>
<evidence type="ECO:0000313" key="4">
    <source>
        <dbReference type="Proteomes" id="UP001610444"/>
    </source>
</evidence>
<dbReference type="RefSeq" id="XP_070902096.1">
    <property type="nucleotide sequence ID" value="XM_071044857.1"/>
</dbReference>
<dbReference type="EMBL" id="JBFXLR010000009">
    <property type="protein sequence ID" value="KAL2855689.1"/>
    <property type="molecule type" value="Genomic_DNA"/>
</dbReference>
<feature type="domain" description="DUF8035" evidence="2">
    <location>
        <begin position="750"/>
        <end position="801"/>
    </location>
</feature>
<accession>A0ABR4KV79</accession>
<dbReference type="Proteomes" id="UP001610444">
    <property type="component" value="Unassembled WGS sequence"/>
</dbReference>
<feature type="region of interest" description="Disordered" evidence="1">
    <location>
        <begin position="622"/>
        <end position="679"/>
    </location>
</feature>
<feature type="compositionally biased region" description="Polar residues" evidence="1">
    <location>
        <begin position="567"/>
        <end position="584"/>
    </location>
</feature>
<sequence>MAIAQRAAQCALGLEGMLQLTATEDARLEWENQIFRFNLWSANNFVFAPTRASMDWRLRNAPLLESSMCELLDDLQSSLIRCTAMMKNPAIPDEANPSTLVSDTLEELFRLSRAVRRSGILRRFVKIESYIEFDENGVNLTDEFRKGVERLIEYRLRHSPASQVLQARVVNTICLRQQHFAYLRDKWEKRTVRPTPIKPAPAQPRSSLGATFSVRGSISSPASPAGKKERVTLPTVMTATTARPERVRAVRSLKSAASAEHEDVECSQEDLPLPPKVPPRAIEKHVIQDIMPYFCIFDDCPTTKTLFESGRDWLKHMRDRHMVTGWTCMDQSHDTTLIFEAESAFKDHMYTCHTGEFADDELDEIADASHQRLAPHNLLTTCPFCPTDLTATIPADGMMSHVAEHMLSLAHISVSWQMDGESIDSQSSSGGYSLLYSQLGFPPGPKRTRRPQSAVMGIAGGFIGQRRSRSQRAPYMKMGNAGGYLIQGRSRSRRPQYAVMGKAALYFGGRGGSLEERLQQDFPSPDDDNNATPDEEYTHVDGSLPEGDMEFFKSLWRDVRQELRLPSLTSPPRSLEEIQTQGQSPLDAGLSFDADMSEVKNDVDDNEPNVIDLDYDQLEALADFDPRVPPRDLSTRYPRSDFDEESDRYPNPPRRRNRDFHHEHRYGEPSPPPPLPRLIRRQSSLDTFDRRLSHEVVPFEEHRGFRPGPVVISSHPPFHLGGRRDLDDEDLVQQREHEYEIGVERKPYPRRGNTQVPLRLVNTNAMRETGYPYRKEGDFFIIEKALSKEQIVDLIDRSHQMHIEDPEAKIVWIDTHLPPVRQKDRQENDQLTRLERREGENEEPAVAPKQYLRKGETRFPRGLVHPRVIRELGYPYQEYRDVTGDEGLLGGDGAHKVRRKRTKPVGQEKL</sequence>
<feature type="region of interest" description="Disordered" evidence="1">
    <location>
        <begin position="194"/>
        <end position="227"/>
    </location>
</feature>
<feature type="region of interest" description="Disordered" evidence="1">
    <location>
        <begin position="567"/>
        <end position="590"/>
    </location>
</feature>
<feature type="domain" description="DUF8035" evidence="2">
    <location>
        <begin position="853"/>
        <end position="881"/>
    </location>
</feature>
<dbReference type="GeneID" id="98160021"/>
<gene>
    <name evidence="3" type="ORF">BJX68DRAFT_264043</name>
</gene>
<dbReference type="InterPro" id="IPR058348">
    <property type="entry name" value="DUF8035"/>
</dbReference>
<dbReference type="PANTHER" id="PTHR35391:SF7">
    <property type="entry name" value="C2H2-TYPE DOMAIN-CONTAINING PROTEIN"/>
    <property type="match status" value="1"/>
</dbReference>
<evidence type="ECO:0000256" key="1">
    <source>
        <dbReference type="SAM" id="MobiDB-lite"/>
    </source>
</evidence>
<comment type="caution">
    <text evidence="3">The sequence shown here is derived from an EMBL/GenBank/DDBJ whole genome shotgun (WGS) entry which is preliminary data.</text>
</comment>
<dbReference type="Pfam" id="PF26118">
    <property type="entry name" value="DUF8035"/>
    <property type="match status" value="2"/>
</dbReference>
<dbReference type="PANTHER" id="PTHR35391">
    <property type="entry name" value="C2H2-TYPE DOMAIN-CONTAINING PROTEIN-RELATED"/>
    <property type="match status" value="1"/>
</dbReference>
<evidence type="ECO:0000313" key="3">
    <source>
        <dbReference type="EMBL" id="KAL2855689.1"/>
    </source>
</evidence>
<protein>
    <recommendedName>
        <fullName evidence="2">DUF8035 domain-containing protein</fullName>
    </recommendedName>
</protein>
<keyword evidence="4" id="KW-1185">Reference proteome</keyword>
<reference evidence="3 4" key="1">
    <citation type="submission" date="2024-07" db="EMBL/GenBank/DDBJ databases">
        <title>Section-level genome sequencing and comparative genomics of Aspergillus sections Usti and Cavernicolus.</title>
        <authorList>
            <consortium name="Lawrence Berkeley National Laboratory"/>
            <person name="Nybo J.L."/>
            <person name="Vesth T.C."/>
            <person name="Theobald S."/>
            <person name="Frisvad J.C."/>
            <person name="Larsen T.O."/>
            <person name="Kjaerboelling I."/>
            <person name="Rothschild-Mancinelli K."/>
            <person name="Lyhne E.K."/>
            <person name="Kogle M.E."/>
            <person name="Barry K."/>
            <person name="Clum A."/>
            <person name="Na H."/>
            <person name="Ledsgaard L."/>
            <person name="Lin J."/>
            <person name="Lipzen A."/>
            <person name="Kuo A."/>
            <person name="Riley R."/>
            <person name="Mondo S."/>
            <person name="LaButti K."/>
            <person name="Haridas S."/>
            <person name="Pangalinan J."/>
            <person name="Salamov A.A."/>
            <person name="Simmons B.A."/>
            <person name="Magnuson J.K."/>
            <person name="Chen J."/>
            <person name="Drula E."/>
            <person name="Henrissat B."/>
            <person name="Wiebenga A."/>
            <person name="Lubbers R.J."/>
            <person name="Gomes A.C."/>
            <person name="Macurrencykelacurrency M.R."/>
            <person name="Stajich J."/>
            <person name="Grigoriev I.V."/>
            <person name="Mortensen U.H."/>
            <person name="De vries R.P."/>
            <person name="Baker S.E."/>
            <person name="Andersen M.R."/>
        </authorList>
    </citation>
    <scope>NUCLEOTIDE SEQUENCE [LARGE SCALE GENOMIC DNA]</scope>
    <source>
        <strain evidence="3 4">CBS 756.74</strain>
    </source>
</reference>
<organism evidence="3 4">
    <name type="scientific">Aspergillus pseudodeflectus</name>
    <dbReference type="NCBI Taxonomy" id="176178"/>
    <lineage>
        <taxon>Eukaryota</taxon>
        <taxon>Fungi</taxon>
        <taxon>Dikarya</taxon>
        <taxon>Ascomycota</taxon>
        <taxon>Pezizomycotina</taxon>
        <taxon>Eurotiomycetes</taxon>
        <taxon>Eurotiomycetidae</taxon>
        <taxon>Eurotiales</taxon>
        <taxon>Aspergillaceae</taxon>
        <taxon>Aspergillus</taxon>
        <taxon>Aspergillus subgen. Nidulantes</taxon>
    </lineage>
</organism>
<proteinExistence type="predicted"/>